<name>A0A8G1A286_9EURY</name>
<dbReference type="SUPFAM" id="SSF55781">
    <property type="entry name" value="GAF domain-like"/>
    <property type="match status" value="1"/>
</dbReference>
<dbReference type="InterPro" id="IPR029016">
    <property type="entry name" value="GAF-like_dom_sf"/>
</dbReference>
<reference evidence="4" key="2">
    <citation type="submission" date="2019-03" db="EMBL/GenBank/DDBJ databases">
        <authorList>
            <person name="Chen S.-C."/>
            <person name="Wu S.-Y."/>
            <person name="Lai M.-C."/>
        </authorList>
    </citation>
    <scope>NUCLEOTIDE SEQUENCE</scope>
    <source>
        <strain evidence="4">ML15</strain>
    </source>
</reference>
<dbReference type="Pfam" id="PF08447">
    <property type="entry name" value="PAS_3"/>
    <property type="match status" value="1"/>
</dbReference>
<feature type="domain" description="PAS" evidence="2">
    <location>
        <begin position="343"/>
        <end position="393"/>
    </location>
</feature>
<dbReference type="Pfam" id="PF08448">
    <property type="entry name" value="PAS_4"/>
    <property type="match status" value="1"/>
</dbReference>
<dbReference type="InterPro" id="IPR000014">
    <property type="entry name" value="PAS"/>
</dbReference>
<dbReference type="SMART" id="SM00065">
    <property type="entry name" value="GAF"/>
    <property type="match status" value="1"/>
</dbReference>
<dbReference type="Pfam" id="PF13426">
    <property type="entry name" value="PAS_9"/>
    <property type="match status" value="1"/>
</dbReference>
<feature type="region of interest" description="Disordered" evidence="1">
    <location>
        <begin position="1"/>
        <end position="24"/>
    </location>
</feature>
<accession>A0A8G1A286</accession>
<dbReference type="InterPro" id="IPR052155">
    <property type="entry name" value="Biofilm_reg_signaling"/>
</dbReference>
<organism evidence="4 5">
    <name type="scientific">Methanofollis formosanus</name>
    <dbReference type="NCBI Taxonomy" id="299308"/>
    <lineage>
        <taxon>Archaea</taxon>
        <taxon>Methanobacteriati</taxon>
        <taxon>Methanobacteriota</taxon>
        <taxon>Stenosarchaea group</taxon>
        <taxon>Methanomicrobia</taxon>
        <taxon>Methanomicrobiales</taxon>
        <taxon>Methanomicrobiaceae</taxon>
        <taxon>Methanofollis</taxon>
    </lineage>
</organism>
<dbReference type="Gene3D" id="3.30.450.40">
    <property type="match status" value="1"/>
</dbReference>
<evidence type="ECO:0000259" key="2">
    <source>
        <dbReference type="PROSITE" id="PS50112"/>
    </source>
</evidence>
<evidence type="ECO:0000259" key="3">
    <source>
        <dbReference type="PROSITE" id="PS50113"/>
    </source>
</evidence>
<evidence type="ECO:0000256" key="1">
    <source>
        <dbReference type="SAM" id="MobiDB-lite"/>
    </source>
</evidence>
<reference evidence="4" key="1">
    <citation type="journal article" date="2005" name="Int. J. Syst. Evol. Microbiol.">
        <title>Methanofollis formosanus sp. nov., isolated from a fish pond.</title>
        <authorList>
            <person name="Wu S.Y."/>
            <person name="Chen S.C."/>
            <person name="Lai M.C."/>
        </authorList>
    </citation>
    <scope>NUCLEOTIDE SEQUENCE</scope>
    <source>
        <strain evidence="4">ML15</strain>
    </source>
</reference>
<dbReference type="PROSITE" id="PS50113">
    <property type="entry name" value="PAC"/>
    <property type="match status" value="2"/>
</dbReference>
<dbReference type="PANTHER" id="PTHR44757:SF2">
    <property type="entry name" value="BIOFILM ARCHITECTURE MAINTENANCE PROTEIN MBAA"/>
    <property type="match status" value="1"/>
</dbReference>
<dbReference type="PROSITE" id="PS50112">
    <property type="entry name" value="PAS"/>
    <property type="match status" value="1"/>
</dbReference>
<dbReference type="Pfam" id="PF01590">
    <property type="entry name" value="GAF"/>
    <property type="match status" value="1"/>
</dbReference>
<dbReference type="InterPro" id="IPR000700">
    <property type="entry name" value="PAS-assoc_C"/>
</dbReference>
<feature type="compositionally biased region" description="Basic and acidic residues" evidence="1">
    <location>
        <begin position="11"/>
        <end position="21"/>
    </location>
</feature>
<keyword evidence="5" id="KW-1185">Reference proteome</keyword>
<dbReference type="Gene3D" id="3.30.450.20">
    <property type="entry name" value="PAS domain"/>
    <property type="match status" value="3"/>
</dbReference>
<dbReference type="CDD" id="cd00130">
    <property type="entry name" value="PAS"/>
    <property type="match status" value="2"/>
</dbReference>
<sequence>MTNQHNQIVSGREETSGEKGRTTGQFPENEYLLLLDAMPVQAWTLPDPETYGAVNMARAAYLGLQKDDLERRPVRDVLPEEEAAICIQGNEEVFRERRAVRTEEWILNAHGEERLLAITKKPVLDEVGTVVFAVCTAEDITEQRRAEEAVLRRDAILEAVGFAADRLLKKRRWNEEVPAILRCLGEATGASRVRLLERGGTAGEEAHPGCREWTAAGVAPLGERFVDRTGIFSAEETPQWYADLAAGRPVAAAAAAFPAEGRRHLAAEGILSLVEIPVLVDGEWWGCLGLDDCREERGWSGAEVDALRTAAGILGAAVQRRRTEDLFRLPVMYSSSGIYLAQDGTFRDVNPGFSTLFGYTREEAVGRMRQTGVILAEDRPRLEKTVHGLLSGEIDTARDHLRAVRKDGRELCLEHVGTRTLYQGRQAVVGTFIDRTAEKKAEAALRESETKYREFFNNVNDAIFLIEVTPDYHLGRFIEVNAVGCDRLEYFRRELLMMGPAGIEDWKARPRYVEIMEALILHGRATFESVFLRKDGSPMPVEVNCHLFEMAEKPVVLAVARDITERKERQKMEAEAFGQIEKNMEQFAILNDHIRNPLQVILGLACLYDEEVGGRIAGEVRKIDALVNSLDQGWLQSEKIRKVLRRHYGLFQSGRDEERAG</sequence>
<dbReference type="InterPro" id="IPR013656">
    <property type="entry name" value="PAS_4"/>
</dbReference>
<dbReference type="NCBIfam" id="TIGR00229">
    <property type="entry name" value="sensory_box"/>
    <property type="match status" value="3"/>
</dbReference>
<dbReference type="SMART" id="SM00086">
    <property type="entry name" value="PAC"/>
    <property type="match status" value="3"/>
</dbReference>
<dbReference type="KEGG" id="mfk:E2N92_11635"/>
<dbReference type="RefSeq" id="WP_220681335.1">
    <property type="nucleotide sequence ID" value="NZ_CP037968.1"/>
</dbReference>
<evidence type="ECO:0000313" key="5">
    <source>
        <dbReference type="Proteomes" id="UP000826709"/>
    </source>
</evidence>
<dbReference type="SMART" id="SM00091">
    <property type="entry name" value="PAS"/>
    <property type="match status" value="3"/>
</dbReference>
<gene>
    <name evidence="4" type="ORF">E2N92_11635</name>
</gene>
<dbReference type="EMBL" id="CP037968">
    <property type="protein sequence ID" value="QYZ80029.1"/>
    <property type="molecule type" value="Genomic_DNA"/>
</dbReference>
<dbReference type="Proteomes" id="UP000826709">
    <property type="component" value="Chromosome"/>
</dbReference>
<dbReference type="InterPro" id="IPR001610">
    <property type="entry name" value="PAC"/>
</dbReference>
<dbReference type="SUPFAM" id="SSF55785">
    <property type="entry name" value="PYP-like sensor domain (PAS domain)"/>
    <property type="match status" value="3"/>
</dbReference>
<proteinExistence type="predicted"/>
<protein>
    <submittedName>
        <fullName evidence="4">PAS domain S-box protein</fullName>
    </submittedName>
</protein>
<feature type="domain" description="PAC" evidence="3">
    <location>
        <begin position="525"/>
        <end position="575"/>
    </location>
</feature>
<dbReference type="AlphaFoldDB" id="A0A8G1A286"/>
<dbReference type="InterPro" id="IPR035965">
    <property type="entry name" value="PAS-like_dom_sf"/>
</dbReference>
<evidence type="ECO:0000313" key="4">
    <source>
        <dbReference type="EMBL" id="QYZ80029.1"/>
    </source>
</evidence>
<dbReference type="PANTHER" id="PTHR44757">
    <property type="entry name" value="DIGUANYLATE CYCLASE DGCP"/>
    <property type="match status" value="1"/>
</dbReference>
<dbReference type="InterPro" id="IPR013655">
    <property type="entry name" value="PAS_fold_3"/>
</dbReference>
<dbReference type="InterPro" id="IPR003018">
    <property type="entry name" value="GAF"/>
</dbReference>
<dbReference type="OrthoDB" id="117117at2157"/>
<feature type="domain" description="PAC" evidence="3">
    <location>
        <begin position="100"/>
        <end position="152"/>
    </location>
</feature>